<dbReference type="InterPro" id="IPR039418">
    <property type="entry name" value="LexA-like"/>
</dbReference>
<keyword evidence="5" id="KW-0234">DNA repair</keyword>
<dbReference type="PANTHER" id="PTHR33516:SF2">
    <property type="entry name" value="LEXA REPRESSOR-RELATED"/>
    <property type="match status" value="1"/>
</dbReference>
<dbReference type="Pfam" id="PF00717">
    <property type="entry name" value="Peptidase_S24"/>
    <property type="match status" value="1"/>
</dbReference>
<comment type="similarity">
    <text evidence="1 7">Belongs to the peptidase S24 family.</text>
</comment>
<evidence type="ECO:0000256" key="4">
    <source>
        <dbReference type="ARBA" id="ARBA00022813"/>
    </source>
</evidence>
<dbReference type="InterPro" id="IPR015927">
    <property type="entry name" value="Peptidase_S24_S26A/B/C"/>
</dbReference>
<evidence type="ECO:0000256" key="3">
    <source>
        <dbReference type="ARBA" id="ARBA00022801"/>
    </source>
</evidence>
<dbReference type="InterPro" id="IPR050077">
    <property type="entry name" value="LexA_repressor"/>
</dbReference>
<dbReference type="Proteomes" id="UP001595533">
    <property type="component" value="Unassembled WGS sequence"/>
</dbReference>
<evidence type="ECO:0000256" key="2">
    <source>
        <dbReference type="ARBA" id="ARBA00022763"/>
    </source>
</evidence>
<proteinExistence type="inferred from homology"/>
<keyword evidence="2" id="KW-0227">DNA damage</keyword>
<evidence type="ECO:0000313" key="10">
    <source>
        <dbReference type="Proteomes" id="UP001595533"/>
    </source>
</evidence>
<gene>
    <name evidence="9" type="ORF">ACFODZ_08725</name>
</gene>
<keyword evidence="10" id="KW-1185">Reference proteome</keyword>
<dbReference type="NCBIfam" id="NF007621">
    <property type="entry name" value="PRK10276.1"/>
    <property type="match status" value="1"/>
</dbReference>
<evidence type="ECO:0000256" key="7">
    <source>
        <dbReference type="RuleBase" id="RU003991"/>
    </source>
</evidence>
<dbReference type="InterPro" id="IPR006197">
    <property type="entry name" value="Peptidase_S24_LexA"/>
</dbReference>
<dbReference type="CDD" id="cd06529">
    <property type="entry name" value="S24_LexA-like"/>
    <property type="match status" value="1"/>
</dbReference>
<dbReference type="PANTHER" id="PTHR33516">
    <property type="entry name" value="LEXA REPRESSOR"/>
    <property type="match status" value="1"/>
</dbReference>
<protein>
    <submittedName>
        <fullName evidence="9">LexA family protein</fullName>
    </submittedName>
</protein>
<evidence type="ECO:0000259" key="8">
    <source>
        <dbReference type="Pfam" id="PF00717"/>
    </source>
</evidence>
<dbReference type="RefSeq" id="WP_077410998.1">
    <property type="nucleotide sequence ID" value="NZ_JBHRTS010000004.1"/>
</dbReference>
<sequence length="139" mass="15607">MSKVTLIKPRTSRVEIPFYEPKVPAGFPSPATEYLGDTLDLNEYLIHNKTATFFAKVEGDSMTGAGIFEGDLLVIDRSRNPRHNSIVVAVIDNEFTVKRLCTRDGIELRPENPAYQPIRISGETEMQIWGVVTSIVRKL</sequence>
<evidence type="ECO:0000256" key="5">
    <source>
        <dbReference type="ARBA" id="ARBA00023204"/>
    </source>
</evidence>
<feature type="domain" description="Peptidase S24/S26A/S26B/S26C" evidence="8">
    <location>
        <begin position="17"/>
        <end position="132"/>
    </location>
</feature>
<dbReference type="InterPro" id="IPR036286">
    <property type="entry name" value="LexA/Signal_pep-like_sf"/>
</dbReference>
<evidence type="ECO:0000313" key="9">
    <source>
        <dbReference type="EMBL" id="MFC3194321.1"/>
    </source>
</evidence>
<keyword evidence="4 7" id="KW-0068">Autocatalytic cleavage</keyword>
<keyword evidence="3 7" id="KW-0378">Hydrolase</keyword>
<reference evidence="10" key="1">
    <citation type="journal article" date="2019" name="Int. J. Syst. Evol. Microbiol.">
        <title>The Global Catalogue of Microorganisms (GCM) 10K type strain sequencing project: providing services to taxonomists for standard genome sequencing and annotation.</title>
        <authorList>
            <consortium name="The Broad Institute Genomics Platform"/>
            <consortium name="The Broad Institute Genome Sequencing Center for Infectious Disease"/>
            <person name="Wu L."/>
            <person name="Ma J."/>
        </authorList>
    </citation>
    <scope>NUCLEOTIDE SEQUENCE [LARGE SCALE GENOMIC DNA]</scope>
    <source>
        <strain evidence="10">KCTC 42953</strain>
    </source>
</reference>
<evidence type="ECO:0000256" key="6">
    <source>
        <dbReference type="ARBA" id="ARBA00023236"/>
    </source>
</evidence>
<name>A0ABV7JCB9_9GAMM</name>
<dbReference type="Gene3D" id="2.10.109.10">
    <property type="entry name" value="Umud Fragment, subunit A"/>
    <property type="match status" value="1"/>
</dbReference>
<dbReference type="PRINTS" id="PR00726">
    <property type="entry name" value="LEXASERPTASE"/>
</dbReference>
<evidence type="ECO:0000256" key="1">
    <source>
        <dbReference type="ARBA" id="ARBA00007484"/>
    </source>
</evidence>
<comment type="caution">
    <text evidence="9">The sequence shown here is derived from an EMBL/GenBank/DDBJ whole genome shotgun (WGS) entry which is preliminary data.</text>
</comment>
<organism evidence="9 10">
    <name type="scientific">Marinicella sediminis</name>
    <dbReference type="NCBI Taxonomy" id="1792834"/>
    <lineage>
        <taxon>Bacteria</taxon>
        <taxon>Pseudomonadati</taxon>
        <taxon>Pseudomonadota</taxon>
        <taxon>Gammaproteobacteria</taxon>
        <taxon>Lysobacterales</taxon>
        <taxon>Marinicellaceae</taxon>
        <taxon>Marinicella</taxon>
    </lineage>
</organism>
<dbReference type="EMBL" id="JBHRTS010000004">
    <property type="protein sequence ID" value="MFC3194321.1"/>
    <property type="molecule type" value="Genomic_DNA"/>
</dbReference>
<dbReference type="SUPFAM" id="SSF51306">
    <property type="entry name" value="LexA/Signal peptidase"/>
    <property type="match status" value="1"/>
</dbReference>
<accession>A0ABV7JCB9</accession>
<keyword evidence="6" id="KW-0742">SOS response</keyword>